<keyword evidence="3" id="KW-0175">Coiled coil</keyword>
<dbReference type="Gene3D" id="3.30.420.10">
    <property type="entry name" value="Ribonuclease H-like superfamily/Ribonuclease H"/>
    <property type="match status" value="1"/>
</dbReference>
<proteinExistence type="predicted"/>
<evidence type="ECO:0000256" key="4">
    <source>
        <dbReference type="SAM" id="MobiDB-lite"/>
    </source>
</evidence>
<dbReference type="InterPro" id="IPR012337">
    <property type="entry name" value="RNaseH-like_sf"/>
</dbReference>
<gene>
    <name evidence="6" type="ORF">Tci_487282</name>
</gene>
<feature type="region of interest" description="Disordered" evidence="4">
    <location>
        <begin position="860"/>
        <end position="882"/>
    </location>
</feature>
<evidence type="ECO:0000313" key="6">
    <source>
        <dbReference type="EMBL" id="GEZ15309.1"/>
    </source>
</evidence>
<evidence type="ECO:0000256" key="2">
    <source>
        <dbReference type="ARBA" id="ARBA00022801"/>
    </source>
</evidence>
<dbReference type="PANTHER" id="PTHR42648">
    <property type="entry name" value="TRANSPOSASE, PUTATIVE-RELATED"/>
    <property type="match status" value="1"/>
</dbReference>
<accession>A0A699I5E0</accession>
<feature type="region of interest" description="Disordered" evidence="4">
    <location>
        <begin position="186"/>
        <end position="206"/>
    </location>
</feature>
<dbReference type="GO" id="GO:0015074">
    <property type="term" value="P:DNA integration"/>
    <property type="evidence" value="ECO:0007669"/>
    <property type="project" value="InterPro"/>
</dbReference>
<dbReference type="InterPro" id="IPR039537">
    <property type="entry name" value="Retrotran_Ty1/copia-like"/>
</dbReference>
<dbReference type="GO" id="GO:0016787">
    <property type="term" value="F:hydrolase activity"/>
    <property type="evidence" value="ECO:0007669"/>
    <property type="project" value="UniProtKB-KW"/>
</dbReference>
<feature type="region of interest" description="Disordered" evidence="4">
    <location>
        <begin position="569"/>
        <end position="589"/>
    </location>
</feature>
<dbReference type="InterPro" id="IPR036397">
    <property type="entry name" value="RNaseH_sf"/>
</dbReference>
<dbReference type="EMBL" id="BKCJ010246432">
    <property type="protein sequence ID" value="GEZ15309.1"/>
    <property type="molecule type" value="Genomic_DNA"/>
</dbReference>
<feature type="coiled-coil region" evidence="3">
    <location>
        <begin position="717"/>
        <end position="751"/>
    </location>
</feature>
<comment type="caution">
    <text evidence="6">The sequence shown here is derived from an EMBL/GenBank/DDBJ whole genome shotgun (WGS) entry which is preliminary data.</text>
</comment>
<feature type="compositionally biased region" description="Basic and acidic residues" evidence="4">
    <location>
        <begin position="861"/>
        <end position="870"/>
    </location>
</feature>
<sequence length="938" mass="104185">TPQQNGIAKRKNITLIEAARTMLADSLLSIPFWAEAFNTACYVQNRVSLTKPQNKTPYELLHGRTPREDATQQYMLFLAWSTASSNPQNKEGDVAFDGKEHDAEKPKSAVNLSLSSSARLGRQDGMTKRKDKGKSHVEYFTGNRDFNVDFKDYSEDSSNNVSASGPIVPTAGQNYSNNTNPISVAGPSNTNTSPTHGKYSLQDASQPPEMLEKDDIAYSDHENVGAEANFNNFETSITVSPIPTTRTNNDHPVAQINGFKDFDYPDKVYKVVKALYGLHQAPRAWYETLANYLLENGFHRGQIHKTLFIKKQKGDILLVQMVKKKEDKIFISQDKYVAKILKKFGLTEGKLASTPIDTEKPLLKDPDGKDVDVHIYRSMIGSLMYLISSRPDIMFAQIVVATSSTEAKYVAGANCCAQVLWIQNQKLDYGKSDASEGFNQIIDFLNRSYIAYALTVNPTIYVSCIKQFWNTVAVKQSNNVTRLQALVDKKKVAVTEAAIKDALHLDDAEGVDCLPNEEIFTALAHMGYEKPSTKLTFYKAFLSSQWKVGKGCSGVETSLFEGMLVVREPEEQGDAEEQGSDDNAAEEPVTTVDDEALDTCAALTRRVKHLEHDKVAKNLDITKLKTRVKKLERANKGRMIDELDKDEGAVLMSENEEKEIEKVQDITVEVITTAKLITEVVAAVSETVSIAAVVPAAVTETVSTAAAVLIVTAAQVKVAQNLEITKLKTKVKKLERANKVKTLKLRRLRKVGTSQRIESSDDMIMEDVSNQGRMIDELDKDEGAVLMIEKEETKEVKDITGDAQVKGRQTEIYQINMDHAAKVLINVAPVVPTLTTAVVPTITTASVKVDVPSTRRKRGVVIRDPKEESSAKNPTKTKSKDKGKVGFRLDYFKGMSYDDIRPIFEAMFNSIIEFLLKSKEKMEEEENRAIASINETPA</sequence>
<feature type="compositionally biased region" description="Polar residues" evidence="4">
    <location>
        <begin position="186"/>
        <end position="195"/>
    </location>
</feature>
<feature type="compositionally biased region" description="Acidic residues" evidence="4">
    <location>
        <begin position="571"/>
        <end position="585"/>
    </location>
</feature>
<feature type="region of interest" description="Disordered" evidence="4">
    <location>
        <begin position="86"/>
        <end position="110"/>
    </location>
</feature>
<name>A0A699I5E0_TANCI</name>
<dbReference type="SUPFAM" id="SSF53098">
    <property type="entry name" value="Ribonuclease H-like"/>
    <property type="match status" value="1"/>
</dbReference>
<feature type="domain" description="Integrase catalytic" evidence="5">
    <location>
        <begin position="1"/>
        <end position="65"/>
    </location>
</feature>
<dbReference type="PANTHER" id="PTHR42648:SF32">
    <property type="entry name" value="RIBONUCLEASE H-LIKE DOMAIN, GAG-PRE-INTEGRASE DOMAIN PROTEIN-RELATED"/>
    <property type="match status" value="1"/>
</dbReference>
<reference evidence="6" key="1">
    <citation type="journal article" date="2019" name="Sci. Rep.">
        <title>Draft genome of Tanacetum cinerariifolium, the natural source of mosquito coil.</title>
        <authorList>
            <person name="Yamashiro T."/>
            <person name="Shiraishi A."/>
            <person name="Satake H."/>
            <person name="Nakayama K."/>
        </authorList>
    </citation>
    <scope>NUCLEOTIDE SEQUENCE</scope>
</reference>
<evidence type="ECO:0000256" key="1">
    <source>
        <dbReference type="ARBA" id="ARBA00022723"/>
    </source>
</evidence>
<protein>
    <recommendedName>
        <fullName evidence="5">Integrase catalytic domain-containing protein</fullName>
    </recommendedName>
</protein>
<dbReference type="Pfam" id="PF07727">
    <property type="entry name" value="RVT_2"/>
    <property type="match status" value="1"/>
</dbReference>
<dbReference type="GO" id="GO:0003676">
    <property type="term" value="F:nucleic acid binding"/>
    <property type="evidence" value="ECO:0007669"/>
    <property type="project" value="InterPro"/>
</dbReference>
<dbReference type="GO" id="GO:0046872">
    <property type="term" value="F:metal ion binding"/>
    <property type="evidence" value="ECO:0007669"/>
    <property type="project" value="UniProtKB-KW"/>
</dbReference>
<feature type="non-terminal residue" evidence="6">
    <location>
        <position position="1"/>
    </location>
</feature>
<dbReference type="InterPro" id="IPR001584">
    <property type="entry name" value="Integrase_cat-core"/>
</dbReference>
<dbReference type="PROSITE" id="PS50994">
    <property type="entry name" value="INTEGRASE"/>
    <property type="match status" value="1"/>
</dbReference>
<organism evidence="6">
    <name type="scientific">Tanacetum cinerariifolium</name>
    <name type="common">Dalmatian daisy</name>
    <name type="synonym">Chrysanthemum cinerariifolium</name>
    <dbReference type="NCBI Taxonomy" id="118510"/>
    <lineage>
        <taxon>Eukaryota</taxon>
        <taxon>Viridiplantae</taxon>
        <taxon>Streptophyta</taxon>
        <taxon>Embryophyta</taxon>
        <taxon>Tracheophyta</taxon>
        <taxon>Spermatophyta</taxon>
        <taxon>Magnoliopsida</taxon>
        <taxon>eudicotyledons</taxon>
        <taxon>Gunneridae</taxon>
        <taxon>Pentapetalae</taxon>
        <taxon>asterids</taxon>
        <taxon>campanulids</taxon>
        <taxon>Asterales</taxon>
        <taxon>Asteraceae</taxon>
        <taxon>Asteroideae</taxon>
        <taxon>Anthemideae</taxon>
        <taxon>Anthemidinae</taxon>
        <taxon>Tanacetum</taxon>
    </lineage>
</organism>
<keyword evidence="2" id="KW-0378">Hydrolase</keyword>
<dbReference type="AlphaFoldDB" id="A0A699I5E0"/>
<evidence type="ECO:0000256" key="3">
    <source>
        <dbReference type="SAM" id="Coils"/>
    </source>
</evidence>
<dbReference type="InterPro" id="IPR013103">
    <property type="entry name" value="RVT_2"/>
</dbReference>
<keyword evidence="1" id="KW-0479">Metal-binding</keyword>
<evidence type="ECO:0000259" key="5">
    <source>
        <dbReference type="PROSITE" id="PS50994"/>
    </source>
</evidence>
<feature type="compositionally biased region" description="Basic and acidic residues" evidence="4">
    <location>
        <begin position="90"/>
        <end position="107"/>
    </location>
</feature>